<dbReference type="AlphaFoldDB" id="A0A6A6RTN9"/>
<feature type="domain" description="RAI1-like" evidence="9">
    <location>
        <begin position="84"/>
        <end position="429"/>
    </location>
</feature>
<keyword evidence="7" id="KW-0694">RNA-binding</keyword>
<keyword evidence="7" id="KW-0378">Hydrolase</keyword>
<dbReference type="Proteomes" id="UP000799753">
    <property type="component" value="Unassembled WGS sequence"/>
</dbReference>
<evidence type="ECO:0000256" key="8">
    <source>
        <dbReference type="SAM" id="MobiDB-lite"/>
    </source>
</evidence>
<feature type="compositionally biased region" description="Low complexity" evidence="8">
    <location>
        <begin position="45"/>
        <end position="64"/>
    </location>
</feature>
<feature type="compositionally biased region" description="Pro residues" evidence="8">
    <location>
        <begin position="1"/>
        <end position="18"/>
    </location>
</feature>
<feature type="region of interest" description="Disordered" evidence="8">
    <location>
        <begin position="1"/>
        <end position="64"/>
    </location>
</feature>
<evidence type="ECO:0000256" key="5">
    <source>
        <dbReference type="ARBA" id="ARBA00046211"/>
    </source>
</evidence>
<dbReference type="GO" id="GO:0110155">
    <property type="term" value="P:NAD-cap decapping"/>
    <property type="evidence" value="ECO:0007669"/>
    <property type="project" value="TreeGrafter"/>
</dbReference>
<reference evidence="10" key="1">
    <citation type="journal article" date="2020" name="Stud. Mycol.">
        <title>101 Dothideomycetes genomes: a test case for predicting lifestyles and emergence of pathogens.</title>
        <authorList>
            <person name="Haridas S."/>
            <person name="Albert R."/>
            <person name="Binder M."/>
            <person name="Bloem J."/>
            <person name="Labutti K."/>
            <person name="Salamov A."/>
            <person name="Andreopoulos B."/>
            <person name="Baker S."/>
            <person name="Barry K."/>
            <person name="Bills G."/>
            <person name="Bluhm B."/>
            <person name="Cannon C."/>
            <person name="Castanera R."/>
            <person name="Culley D."/>
            <person name="Daum C."/>
            <person name="Ezra D."/>
            <person name="Gonzalez J."/>
            <person name="Henrissat B."/>
            <person name="Kuo A."/>
            <person name="Liang C."/>
            <person name="Lipzen A."/>
            <person name="Lutzoni F."/>
            <person name="Magnuson J."/>
            <person name="Mondo S."/>
            <person name="Nolan M."/>
            <person name="Ohm R."/>
            <person name="Pangilinan J."/>
            <person name="Park H.-J."/>
            <person name="Ramirez L."/>
            <person name="Alfaro M."/>
            <person name="Sun H."/>
            <person name="Tritt A."/>
            <person name="Yoshinaga Y."/>
            <person name="Zwiers L.-H."/>
            <person name="Turgeon B."/>
            <person name="Goodwin S."/>
            <person name="Spatafora J."/>
            <person name="Crous P."/>
            <person name="Grigoriev I."/>
        </authorList>
    </citation>
    <scope>NUCLEOTIDE SEQUENCE</scope>
    <source>
        <strain evidence="10">CBS 473.64</strain>
    </source>
</reference>
<keyword evidence="7" id="KW-0540">Nuclease</keyword>
<name>A0A6A6RTN9_9PLEO</name>
<comment type="cofactor">
    <cofactor evidence="1 7">
        <name>a divalent metal cation</name>
        <dbReference type="ChEBI" id="CHEBI:60240"/>
    </cofactor>
</comment>
<proteinExistence type="inferred from homology"/>
<organism evidence="10 11">
    <name type="scientific">Massarina eburnea CBS 473.64</name>
    <dbReference type="NCBI Taxonomy" id="1395130"/>
    <lineage>
        <taxon>Eukaryota</taxon>
        <taxon>Fungi</taxon>
        <taxon>Dikarya</taxon>
        <taxon>Ascomycota</taxon>
        <taxon>Pezizomycotina</taxon>
        <taxon>Dothideomycetes</taxon>
        <taxon>Pleosporomycetidae</taxon>
        <taxon>Pleosporales</taxon>
        <taxon>Massarineae</taxon>
        <taxon>Massarinaceae</taxon>
        <taxon>Massarina</taxon>
    </lineage>
</organism>
<comment type="catalytic activity">
    <reaction evidence="4">
        <text>a 5'-end triphospho-ribonucleoside in mRNA + H2O = a 5'-end phospho-ribonucleoside in mRNA + diphosphate + H(+)</text>
        <dbReference type="Rhea" id="RHEA:78683"/>
        <dbReference type="Rhea" id="RHEA-COMP:15692"/>
        <dbReference type="Rhea" id="RHEA-COMP:17164"/>
        <dbReference type="ChEBI" id="CHEBI:15377"/>
        <dbReference type="ChEBI" id="CHEBI:15378"/>
        <dbReference type="ChEBI" id="CHEBI:33019"/>
        <dbReference type="ChEBI" id="CHEBI:138282"/>
        <dbReference type="ChEBI" id="CHEBI:167618"/>
    </reaction>
    <physiologicalReaction direction="left-to-right" evidence="4">
        <dbReference type="Rhea" id="RHEA:78684"/>
    </physiologicalReaction>
</comment>
<evidence type="ECO:0000256" key="3">
    <source>
        <dbReference type="ARBA" id="ARBA00044676"/>
    </source>
</evidence>
<keyword evidence="7" id="KW-0547">Nucleotide-binding</keyword>
<dbReference type="GO" id="GO:0003723">
    <property type="term" value="F:RNA binding"/>
    <property type="evidence" value="ECO:0007669"/>
    <property type="project" value="UniProtKB-KW"/>
</dbReference>
<evidence type="ECO:0000256" key="2">
    <source>
        <dbReference type="ARBA" id="ARBA00006562"/>
    </source>
</evidence>
<dbReference type="GO" id="GO:0046872">
    <property type="term" value="F:metal ion binding"/>
    <property type="evidence" value="ECO:0007669"/>
    <property type="project" value="UniProtKB-KW"/>
</dbReference>
<evidence type="ECO:0000256" key="7">
    <source>
        <dbReference type="RuleBase" id="RU367113"/>
    </source>
</evidence>
<dbReference type="OrthoDB" id="5853397at2759"/>
<dbReference type="InterPro" id="IPR013961">
    <property type="entry name" value="RAI1"/>
</dbReference>
<evidence type="ECO:0000259" key="9">
    <source>
        <dbReference type="Pfam" id="PF08652"/>
    </source>
</evidence>
<dbReference type="GO" id="GO:0005634">
    <property type="term" value="C:nucleus"/>
    <property type="evidence" value="ECO:0007669"/>
    <property type="project" value="UniProtKB-SubCell"/>
</dbReference>
<keyword evidence="11" id="KW-1185">Reference proteome</keyword>
<gene>
    <name evidence="10" type="ORF">P280DRAFT_67829</name>
</gene>
<evidence type="ECO:0000313" key="11">
    <source>
        <dbReference type="Proteomes" id="UP000799753"/>
    </source>
</evidence>
<comment type="catalytic activity">
    <reaction evidence="3">
        <text>a 5'-end (N(7)-methyl 5'-triphosphoguanosine)-ribonucleoside-ribonucleotide in mRNA + H2O = a (N(7)-methyl 5'-triphosphoguanosine)-nucleoside + a 5'-end phospho-ribonucleoside in mRNA + H(+)</text>
        <dbReference type="Rhea" id="RHEA:66928"/>
        <dbReference type="Rhea" id="RHEA-COMP:15692"/>
        <dbReference type="Rhea" id="RHEA-COMP:17313"/>
        <dbReference type="ChEBI" id="CHEBI:15377"/>
        <dbReference type="ChEBI" id="CHEBI:15378"/>
        <dbReference type="ChEBI" id="CHEBI:138282"/>
        <dbReference type="ChEBI" id="CHEBI:172876"/>
        <dbReference type="ChEBI" id="CHEBI:172877"/>
    </reaction>
    <physiologicalReaction direction="left-to-right" evidence="3">
        <dbReference type="Rhea" id="RHEA:66929"/>
    </physiologicalReaction>
</comment>
<comment type="similarity">
    <text evidence="2 7">Belongs to the DXO/Dom3Z family.</text>
</comment>
<dbReference type="GO" id="GO:0000956">
    <property type="term" value="P:nuclear-transcribed mRNA catabolic process"/>
    <property type="evidence" value="ECO:0007669"/>
    <property type="project" value="TreeGrafter"/>
</dbReference>
<comment type="catalytic activity">
    <reaction evidence="6">
        <text>a 5'-end NAD(+)-phospho-ribonucleoside in mRNA + H2O = a 5'-end phospho-ribonucleoside in mRNA + NAD(+) + H(+)</text>
        <dbReference type="Rhea" id="RHEA:60880"/>
        <dbReference type="Rhea" id="RHEA-COMP:15692"/>
        <dbReference type="Rhea" id="RHEA-COMP:15698"/>
        <dbReference type="ChEBI" id="CHEBI:15377"/>
        <dbReference type="ChEBI" id="CHEBI:15378"/>
        <dbReference type="ChEBI" id="CHEBI:57540"/>
        <dbReference type="ChEBI" id="CHEBI:138282"/>
        <dbReference type="ChEBI" id="CHEBI:144029"/>
    </reaction>
    <physiologicalReaction direction="left-to-right" evidence="6">
        <dbReference type="Rhea" id="RHEA:60881"/>
    </physiologicalReaction>
</comment>
<dbReference type="GO" id="GO:0004518">
    <property type="term" value="F:nuclease activity"/>
    <property type="evidence" value="ECO:0007669"/>
    <property type="project" value="UniProtKB-KW"/>
</dbReference>
<protein>
    <recommendedName>
        <fullName evidence="7">Decapping nuclease</fullName>
        <ecNumber evidence="7">3.6.1.-</ecNumber>
    </recommendedName>
</protein>
<keyword evidence="7" id="KW-0479">Metal-binding</keyword>
<dbReference type="EC" id="3.6.1.-" evidence="7"/>
<dbReference type="PANTHER" id="PTHR12395:SF9">
    <property type="entry name" value="DECAPPING AND EXORIBONUCLEASE PROTEIN"/>
    <property type="match status" value="1"/>
</dbReference>
<accession>A0A6A6RTN9</accession>
<comment type="subcellular location">
    <subcellularLocation>
        <location evidence="7">Nucleus</location>
    </subcellularLocation>
</comment>
<dbReference type="Pfam" id="PF08652">
    <property type="entry name" value="RAI1"/>
    <property type="match status" value="1"/>
</dbReference>
<evidence type="ECO:0000313" key="10">
    <source>
        <dbReference type="EMBL" id="KAF2638959.1"/>
    </source>
</evidence>
<dbReference type="GO" id="GO:0005829">
    <property type="term" value="C:cytosol"/>
    <property type="evidence" value="ECO:0007669"/>
    <property type="project" value="TreeGrafter"/>
</dbReference>
<dbReference type="GO" id="GO:0000166">
    <property type="term" value="F:nucleotide binding"/>
    <property type="evidence" value="ECO:0007669"/>
    <property type="project" value="UniProtKB-KW"/>
</dbReference>
<evidence type="ECO:0000256" key="1">
    <source>
        <dbReference type="ARBA" id="ARBA00001968"/>
    </source>
</evidence>
<evidence type="ECO:0000256" key="6">
    <source>
        <dbReference type="ARBA" id="ARBA00048124"/>
    </source>
</evidence>
<evidence type="ECO:0000256" key="4">
    <source>
        <dbReference type="ARBA" id="ARBA00044692"/>
    </source>
</evidence>
<dbReference type="InterPro" id="IPR039039">
    <property type="entry name" value="RAI1-like_fam"/>
</dbReference>
<comment type="function">
    <text evidence="5">Decapping enzyme for NAD-capped RNAs: specifically hydrolyzes the nicotinamide adenine dinucleotide (NAD) cap from a subset of RNAs by removing the entire NAD moiety from the 5'-end of an NAD-capped RNA. The NAD-cap is present at the 5'-end of some RNAs and snoRNAs. In contrast to the canonical 5'-end N7 methylguanosine (m7G) cap, the NAD cap promotes mRNA decay. Also acts as a non-canonical decapping enzyme that removes the entire cap structure of m7G capped or incompletely capped RNAs. Has decapping activity toward incomplete 5'-end m7G cap mRNAs such as unmethylated 5'-end-capped RNA (cap0), while it has no activity toward 2'-O-ribose methylated m7G cap (cap1). Also possesses RNA 5'-pyrophosphohydrolase activity by hydrolyzing the 5'-end triphosphate to release pyrophosphates. Stimulates exoribonuclease activity of Rat1, allowing it to degrade RNAs with stable secondary structure more effectively.</text>
</comment>
<dbReference type="GO" id="GO:0034353">
    <property type="term" value="F:mRNA 5'-diphosphatase activity"/>
    <property type="evidence" value="ECO:0007669"/>
    <property type="project" value="TreeGrafter"/>
</dbReference>
<sequence length="450" mass="50213">MAQSDVPPPNLPPKPPSLPSDAEEETAPPRKRPRTHAPSRPAPAPAAEATPSAPSTSTNTASSPIHRFSIQPLDRFQGASASIKRPREVTHFSYDDNHEYREDDSSISYYHPPRLNTDLKEGFSTFHHYEETTNPHLDSLLRALASKERQTGEKVDVDFVTWRGMMTKIMTAPYDMFAEFSMFATRIDGTIYIEEDFDGRAAQRAAEKDRPPPRWQARNAPDHKMMTYWGYKFEVLSLLPTPPPDTPREVIDARIAAPVSNHAQHCSIVRTSFGPHSLLLGGEVDGLSGPKPPPTSDAPIPWIELKTSEELPPNPTHRDIIKFERKLLKFWAQSFLLGVPKVVVGWRSKMGILRGVQDIETGKIPGMVRRGTGCWDGNVCINFAAAFLGWLKENVGDDGVYRVELRKKAGVVEVQRVGDGTADIVTKEFTEWRTGMGGKDRKADAEVKDE</sequence>
<keyword evidence="7" id="KW-0539">Nucleus</keyword>
<dbReference type="PANTHER" id="PTHR12395">
    <property type="entry name" value="DOM-3 RELATED"/>
    <property type="match status" value="1"/>
</dbReference>
<dbReference type="EMBL" id="MU006788">
    <property type="protein sequence ID" value="KAF2638959.1"/>
    <property type="molecule type" value="Genomic_DNA"/>
</dbReference>